<accession>A0AAD4IGT2</accession>
<evidence type="ECO:0000256" key="1">
    <source>
        <dbReference type="SAM" id="Coils"/>
    </source>
</evidence>
<keyword evidence="1" id="KW-0175">Coiled coil</keyword>
<sequence>MTPEHAHGIIQHHENERKRAMELVKEQLMKLEAKKMELQKQERAMIAYRVGIEREIKNKKRQIAVLEQVAPKQKLTSHQAAANTTSSSSVHPHLSHQAAVDNIRSSSPVQSSAPHQEAHSKTCSRPEAPYPIPDRTGRNRPNAGEYKFDFGLYSGWYWSEVPEHFLRGIGGNYQVVGCGRHETLDLMFLWQRPHMLSDRAQKEIPTRLMENSSRKSNPKTRKVADPQQVHSNLSALEDEISRRNAKIAQRSESLSELPSSSPVPTVFDRSDRAEIGMSSSYSSGLPSSPPPPWSGFDWEKHDTENDNPRICLPKENTVPEAGSTPARNTRANRKRKSSANSSVKKRGPGRPRKIDLPDSDEAGGKKQRRLTDRSVPQPAPGPSQPRNILRPVMFDGFNFIDYIDISSSPEKTGRFVDQ</sequence>
<feature type="region of interest" description="Disordered" evidence="2">
    <location>
        <begin position="72"/>
        <end position="141"/>
    </location>
</feature>
<feature type="compositionally biased region" description="Basic residues" evidence="2">
    <location>
        <begin position="330"/>
        <end position="351"/>
    </location>
</feature>
<comment type="caution">
    <text evidence="3">The sequence shown here is derived from an EMBL/GenBank/DDBJ whole genome shotgun (WGS) entry which is preliminary data.</text>
</comment>
<feature type="compositionally biased region" description="Basic and acidic residues" evidence="2">
    <location>
        <begin position="297"/>
        <end position="307"/>
    </location>
</feature>
<gene>
    <name evidence="3" type="ORF">G6011_04166</name>
</gene>
<dbReference type="AlphaFoldDB" id="A0AAD4IGT2"/>
<keyword evidence="4" id="KW-1185">Reference proteome</keyword>
<name>A0AAD4IGT2_9PLEO</name>
<dbReference type="Proteomes" id="UP001199106">
    <property type="component" value="Unassembled WGS sequence"/>
</dbReference>
<feature type="coiled-coil region" evidence="1">
    <location>
        <begin position="10"/>
        <end position="69"/>
    </location>
</feature>
<feature type="region of interest" description="Disordered" evidence="2">
    <location>
        <begin position="201"/>
        <end position="230"/>
    </location>
</feature>
<evidence type="ECO:0000256" key="2">
    <source>
        <dbReference type="SAM" id="MobiDB-lite"/>
    </source>
</evidence>
<feature type="compositionally biased region" description="Low complexity" evidence="2">
    <location>
        <begin position="251"/>
        <end position="262"/>
    </location>
</feature>
<feature type="compositionally biased region" description="Polar residues" evidence="2">
    <location>
        <begin position="103"/>
        <end position="114"/>
    </location>
</feature>
<feature type="compositionally biased region" description="Polar residues" evidence="2">
    <location>
        <begin position="74"/>
        <end position="90"/>
    </location>
</feature>
<reference evidence="3" key="1">
    <citation type="submission" date="2021-07" db="EMBL/GenBank/DDBJ databases">
        <title>Genome Resource of American Ginseng Black Spot Pathogen Alternaria panax.</title>
        <authorList>
            <person name="Qiu C."/>
            <person name="Wang W."/>
            <person name="Liu Z."/>
        </authorList>
    </citation>
    <scope>NUCLEOTIDE SEQUENCE</scope>
    <source>
        <strain evidence="3">BNCC115425</strain>
    </source>
</reference>
<evidence type="ECO:0000313" key="4">
    <source>
        <dbReference type="Proteomes" id="UP001199106"/>
    </source>
</evidence>
<dbReference type="EMBL" id="JAANER010000002">
    <property type="protein sequence ID" value="KAG9194131.1"/>
    <property type="molecule type" value="Genomic_DNA"/>
</dbReference>
<proteinExistence type="predicted"/>
<organism evidence="3 4">
    <name type="scientific">Alternaria panax</name>
    <dbReference type="NCBI Taxonomy" id="48097"/>
    <lineage>
        <taxon>Eukaryota</taxon>
        <taxon>Fungi</taxon>
        <taxon>Dikarya</taxon>
        <taxon>Ascomycota</taxon>
        <taxon>Pezizomycotina</taxon>
        <taxon>Dothideomycetes</taxon>
        <taxon>Pleosporomycetidae</taxon>
        <taxon>Pleosporales</taxon>
        <taxon>Pleosporineae</taxon>
        <taxon>Pleosporaceae</taxon>
        <taxon>Alternaria</taxon>
        <taxon>Alternaria sect. Panax</taxon>
    </lineage>
</organism>
<protein>
    <submittedName>
        <fullName evidence="3">Uncharacterized protein</fullName>
    </submittedName>
</protein>
<feature type="region of interest" description="Disordered" evidence="2">
    <location>
        <begin position="247"/>
        <end position="389"/>
    </location>
</feature>
<evidence type="ECO:0000313" key="3">
    <source>
        <dbReference type="EMBL" id="KAG9194131.1"/>
    </source>
</evidence>